<reference evidence="2 3" key="1">
    <citation type="journal article" date="2015" name="Nature">
        <title>rRNA introns, odd ribosomes, and small enigmatic genomes across a large radiation of phyla.</title>
        <authorList>
            <person name="Brown C.T."/>
            <person name="Hug L.A."/>
            <person name="Thomas B.C."/>
            <person name="Sharon I."/>
            <person name="Castelle C.J."/>
            <person name="Singh A."/>
            <person name="Wilkins M.J."/>
            <person name="Williams K.H."/>
            <person name="Banfield J.F."/>
        </authorList>
    </citation>
    <scope>NUCLEOTIDE SEQUENCE [LARGE SCALE GENOMIC DNA]</scope>
</reference>
<dbReference type="PANTHER" id="PTHR48090:SF7">
    <property type="entry name" value="RFBJ PROTEIN"/>
    <property type="match status" value="1"/>
</dbReference>
<evidence type="ECO:0000313" key="3">
    <source>
        <dbReference type="Proteomes" id="UP000034087"/>
    </source>
</evidence>
<proteinExistence type="predicted"/>
<dbReference type="InterPro" id="IPR050256">
    <property type="entry name" value="Glycosyltransferase_2"/>
</dbReference>
<keyword evidence="2" id="KW-0808">Transferase</keyword>
<dbReference type="Gene3D" id="3.90.550.10">
    <property type="entry name" value="Spore Coat Polysaccharide Biosynthesis Protein SpsA, Chain A"/>
    <property type="match status" value="1"/>
</dbReference>
<dbReference type="Pfam" id="PF00535">
    <property type="entry name" value="Glycos_transf_2"/>
    <property type="match status" value="1"/>
</dbReference>
<evidence type="ECO:0000259" key="1">
    <source>
        <dbReference type="Pfam" id="PF00535"/>
    </source>
</evidence>
<gene>
    <name evidence="2" type="ORF">UW53_C0001G0079</name>
</gene>
<organism evidence="2 3">
    <name type="scientific">Candidatus Giovannonibacteria bacterium GW2011_GWA1_44_25</name>
    <dbReference type="NCBI Taxonomy" id="1618645"/>
    <lineage>
        <taxon>Bacteria</taxon>
        <taxon>Candidatus Giovannoniibacteriota</taxon>
    </lineage>
</organism>
<comment type="caution">
    <text evidence="2">The sequence shown here is derived from an EMBL/GenBank/DDBJ whole genome shotgun (WGS) entry which is preliminary data.</text>
</comment>
<evidence type="ECO:0000313" key="2">
    <source>
        <dbReference type="EMBL" id="KKT60429.1"/>
    </source>
</evidence>
<name>A0A0G1LKG3_9BACT</name>
<accession>A0A0G1LKG3</accession>
<dbReference type="Proteomes" id="UP000034087">
    <property type="component" value="Unassembled WGS sequence"/>
</dbReference>
<dbReference type="EMBL" id="LCIR01000001">
    <property type="protein sequence ID" value="KKT60429.1"/>
    <property type="molecule type" value="Genomic_DNA"/>
</dbReference>
<dbReference type="InterPro" id="IPR001173">
    <property type="entry name" value="Glyco_trans_2-like"/>
</dbReference>
<dbReference type="SUPFAM" id="SSF53448">
    <property type="entry name" value="Nucleotide-diphospho-sugar transferases"/>
    <property type="match status" value="1"/>
</dbReference>
<dbReference type="InterPro" id="IPR029044">
    <property type="entry name" value="Nucleotide-diphossugar_trans"/>
</dbReference>
<feature type="domain" description="Glycosyltransferase 2-like" evidence="1">
    <location>
        <begin position="8"/>
        <end position="166"/>
    </location>
</feature>
<protein>
    <submittedName>
        <fullName evidence="2">Glycosyl transferase, family 2</fullName>
    </submittedName>
</protein>
<dbReference type="PANTHER" id="PTHR48090">
    <property type="entry name" value="UNDECAPRENYL-PHOSPHATE 4-DEOXY-4-FORMAMIDO-L-ARABINOSE TRANSFERASE-RELATED"/>
    <property type="match status" value="1"/>
</dbReference>
<dbReference type="GO" id="GO:0016740">
    <property type="term" value="F:transferase activity"/>
    <property type="evidence" value="ECO:0007669"/>
    <property type="project" value="UniProtKB-KW"/>
</dbReference>
<sequence length="254" mass="28989">MWHNKKVSVVLTSYNEKDSIRETIDGFFKTGVVDEVVVVDNNAEPGSIEEVRKTRARLVFEKKQGHGHALQKGMREAAGDYVILCEGDGTFNPADVYKFLSYGDEFPVVLGTRTNTSLIDPGTGMFYLRRIADVLEAKLIEYLFWTDTLTDVGCTYKLLRREVIKNLEPKWIKGDSHFVTEITLHVASRNIPFVEIPVAFRKRTGKSAVTGKFSDVAKWGVKLLVFILVFWVKMLLEKIGRKKNYDCKFKLQNL</sequence>
<dbReference type="CDD" id="cd04179">
    <property type="entry name" value="DPM_DPG-synthase_like"/>
    <property type="match status" value="1"/>
</dbReference>
<dbReference type="AlphaFoldDB" id="A0A0G1LKG3"/>